<protein>
    <submittedName>
        <fullName evidence="9">Uncharacterized protein</fullName>
    </submittedName>
</protein>
<dbReference type="FunFam" id="3.60.20.30:FF:000003">
    <property type="entry name" value="N(4)-(Beta-N-acetylglucosaminyl)-L-asparaginase isoform X1"/>
    <property type="match status" value="1"/>
</dbReference>
<evidence type="ECO:0000256" key="5">
    <source>
        <dbReference type="PIRSR" id="PIRSR600246-1"/>
    </source>
</evidence>
<evidence type="ECO:0000313" key="10">
    <source>
        <dbReference type="Proteomes" id="UP000701801"/>
    </source>
</evidence>
<proteinExistence type="inferred from homology"/>
<evidence type="ECO:0000256" key="2">
    <source>
        <dbReference type="ARBA" id="ARBA00022670"/>
    </source>
</evidence>
<accession>A0A9N9LL20</accession>
<dbReference type="Proteomes" id="UP000701801">
    <property type="component" value="Unassembled WGS sequence"/>
</dbReference>
<evidence type="ECO:0000256" key="3">
    <source>
        <dbReference type="ARBA" id="ARBA00022801"/>
    </source>
</evidence>
<evidence type="ECO:0000313" key="9">
    <source>
        <dbReference type="EMBL" id="CAG8974304.1"/>
    </source>
</evidence>
<reference evidence="9" key="1">
    <citation type="submission" date="2021-07" db="EMBL/GenBank/DDBJ databases">
        <authorList>
            <person name="Durling M."/>
        </authorList>
    </citation>
    <scope>NUCLEOTIDE SEQUENCE</scope>
</reference>
<evidence type="ECO:0000256" key="8">
    <source>
        <dbReference type="SAM" id="MobiDB-lite"/>
    </source>
</evidence>
<name>A0A9N9LL20_9HELO</name>
<dbReference type="InterPro" id="IPR000246">
    <property type="entry name" value="Peptidase_T2"/>
</dbReference>
<keyword evidence="3" id="KW-0378">Hydrolase</keyword>
<dbReference type="GO" id="GO:0005737">
    <property type="term" value="C:cytoplasm"/>
    <property type="evidence" value="ECO:0007669"/>
    <property type="project" value="TreeGrafter"/>
</dbReference>
<dbReference type="InterPro" id="IPR029055">
    <property type="entry name" value="Ntn_hydrolases_N"/>
</dbReference>
<comment type="similarity">
    <text evidence="1">Belongs to the Ntn-hydrolase family.</text>
</comment>
<keyword evidence="2" id="KW-0645">Protease</keyword>
<feature type="binding site" evidence="6">
    <location>
        <begin position="229"/>
        <end position="232"/>
    </location>
    <ligand>
        <name>substrate</name>
    </ligand>
</feature>
<dbReference type="GO" id="GO:0006508">
    <property type="term" value="P:proteolysis"/>
    <property type="evidence" value="ECO:0007669"/>
    <property type="project" value="UniProtKB-KW"/>
</dbReference>
<feature type="binding site" evidence="6">
    <location>
        <begin position="206"/>
        <end position="209"/>
    </location>
    <ligand>
        <name>substrate</name>
    </ligand>
</feature>
<keyword evidence="10" id="KW-1185">Reference proteome</keyword>
<sequence>MPGPLIVNTWPFKAATHAAYLSLTSSPLIDPIVAVVAGCSKAEELQCDFTVGWGGSPDSNGETTLDALVMRGSDQNTGAVAGLRNIRDATMVARDVMELTEHSLLAGDLATQFAVQLGYKEESLTSEYSRGLYEEWVRNSCIPNFYTDRWGCNGTIEGEKGSTAHDRSPRIDEHNHDTIGQIALQADGRMAVGMSSNGARHKIAGRIGDAPLPGAGGYVDDDVGACVATGDGDVMMRHLPAFLGVELMRGGLSPQEAANEAVKRISKKPKGFSGAVVCVNTDGKHAAACEGFQNFSYSVQSEGDSEANVRVIKVQPLTPRLDIHIPQQQVMSSEGSSLSEQKGRGDL</sequence>
<dbReference type="PANTHER" id="PTHR10188">
    <property type="entry name" value="L-ASPARAGINASE"/>
    <property type="match status" value="1"/>
</dbReference>
<comment type="caution">
    <text evidence="9">The sequence shown here is derived from an EMBL/GenBank/DDBJ whole genome shotgun (WGS) entry which is preliminary data.</text>
</comment>
<keyword evidence="4" id="KW-0068">Autocatalytic cleavage</keyword>
<gene>
    <name evidence="9" type="ORF">HYALB_00011974</name>
</gene>
<dbReference type="GO" id="GO:0008233">
    <property type="term" value="F:peptidase activity"/>
    <property type="evidence" value="ECO:0007669"/>
    <property type="project" value="UniProtKB-KW"/>
</dbReference>
<evidence type="ECO:0000256" key="4">
    <source>
        <dbReference type="ARBA" id="ARBA00022813"/>
    </source>
</evidence>
<dbReference type="SUPFAM" id="SSF56235">
    <property type="entry name" value="N-terminal nucleophile aminohydrolases (Ntn hydrolases)"/>
    <property type="match status" value="1"/>
</dbReference>
<dbReference type="CDD" id="cd04513">
    <property type="entry name" value="Glycosylasparaginase"/>
    <property type="match status" value="1"/>
</dbReference>
<feature type="compositionally biased region" description="Polar residues" evidence="8">
    <location>
        <begin position="326"/>
        <end position="340"/>
    </location>
</feature>
<feature type="site" description="Cleavage; by autolysis" evidence="7">
    <location>
        <begin position="177"/>
        <end position="178"/>
    </location>
</feature>
<evidence type="ECO:0000256" key="6">
    <source>
        <dbReference type="PIRSR" id="PIRSR600246-2"/>
    </source>
</evidence>
<dbReference type="Gene3D" id="3.60.20.30">
    <property type="entry name" value="(Glycosyl)asparaginase"/>
    <property type="match status" value="1"/>
</dbReference>
<dbReference type="PANTHER" id="PTHR10188:SF6">
    <property type="entry name" value="N(4)-(BETA-N-ACETYLGLUCOSAMINYL)-L-ASPARAGINASE"/>
    <property type="match status" value="1"/>
</dbReference>
<dbReference type="AlphaFoldDB" id="A0A9N9LL20"/>
<evidence type="ECO:0000256" key="1">
    <source>
        <dbReference type="ARBA" id="ARBA00010872"/>
    </source>
</evidence>
<feature type="active site" description="Nucleophile" evidence="5">
    <location>
        <position position="178"/>
    </location>
</feature>
<dbReference type="Pfam" id="PF01112">
    <property type="entry name" value="Asparaginase_2"/>
    <property type="match status" value="1"/>
</dbReference>
<dbReference type="EMBL" id="CAJVRM010000099">
    <property type="protein sequence ID" value="CAG8974304.1"/>
    <property type="molecule type" value="Genomic_DNA"/>
</dbReference>
<dbReference type="GO" id="GO:0003948">
    <property type="term" value="F:N4-(beta-N-acetylglucosaminyl)-L-asparaginase activity"/>
    <property type="evidence" value="ECO:0007669"/>
    <property type="project" value="TreeGrafter"/>
</dbReference>
<evidence type="ECO:0000256" key="7">
    <source>
        <dbReference type="PIRSR" id="PIRSR600246-3"/>
    </source>
</evidence>
<feature type="region of interest" description="Disordered" evidence="8">
    <location>
        <begin position="326"/>
        <end position="347"/>
    </location>
</feature>
<organism evidence="9 10">
    <name type="scientific">Hymenoscyphus albidus</name>
    <dbReference type="NCBI Taxonomy" id="595503"/>
    <lineage>
        <taxon>Eukaryota</taxon>
        <taxon>Fungi</taxon>
        <taxon>Dikarya</taxon>
        <taxon>Ascomycota</taxon>
        <taxon>Pezizomycotina</taxon>
        <taxon>Leotiomycetes</taxon>
        <taxon>Helotiales</taxon>
        <taxon>Helotiaceae</taxon>
        <taxon>Hymenoscyphus</taxon>
    </lineage>
</organism>
<dbReference type="OrthoDB" id="2262349at2759"/>